<dbReference type="NCBIfam" id="TIGR01163">
    <property type="entry name" value="rpe"/>
    <property type="match status" value="1"/>
</dbReference>
<dbReference type="Proteomes" id="UP000187283">
    <property type="component" value="Unassembled WGS sequence"/>
</dbReference>
<dbReference type="Gene3D" id="3.20.20.70">
    <property type="entry name" value="Aldolase class I"/>
    <property type="match status" value="1"/>
</dbReference>
<dbReference type="PROSITE" id="PS01085">
    <property type="entry name" value="RIBUL_P_3_EPIMER_1"/>
    <property type="match status" value="1"/>
</dbReference>
<dbReference type="GO" id="GO:0005975">
    <property type="term" value="P:carbohydrate metabolic process"/>
    <property type="evidence" value="ECO:0007669"/>
    <property type="project" value="InterPro"/>
</dbReference>
<dbReference type="FunFam" id="3.20.20.70:FF:000171">
    <property type="entry name" value="Ribulose-phosphate 3-epimerase"/>
    <property type="match status" value="1"/>
</dbReference>
<dbReference type="InterPro" id="IPR000056">
    <property type="entry name" value="Ribul_P_3_epim-like"/>
</dbReference>
<dbReference type="PROSITE" id="PS01086">
    <property type="entry name" value="RIBUL_P_3_EPIMER_2"/>
    <property type="match status" value="1"/>
</dbReference>
<keyword evidence="15" id="KW-0464">Manganese</keyword>
<feature type="binding site" evidence="15">
    <location>
        <position position="178"/>
    </location>
    <ligand>
        <name>a divalent metal cation</name>
        <dbReference type="ChEBI" id="CHEBI:60240"/>
    </ligand>
</feature>
<dbReference type="PANTHER" id="PTHR11749">
    <property type="entry name" value="RIBULOSE-5-PHOSPHATE-3-EPIMERASE"/>
    <property type="match status" value="1"/>
</dbReference>
<evidence type="ECO:0000313" key="17">
    <source>
        <dbReference type="EMBL" id="OMJ09131.1"/>
    </source>
</evidence>
<dbReference type="Pfam" id="PF00834">
    <property type="entry name" value="Ribul_P_3_epim"/>
    <property type="match status" value="1"/>
</dbReference>
<accession>A0A1R1X3E1</accession>
<keyword evidence="19" id="KW-1185">Reference proteome</keyword>
<dbReference type="PIRSF" id="PIRSF001461">
    <property type="entry name" value="RPE"/>
    <property type="match status" value="1"/>
</dbReference>
<feature type="binding site" evidence="15">
    <location>
        <position position="42"/>
    </location>
    <ligand>
        <name>a divalent metal cation</name>
        <dbReference type="ChEBI" id="CHEBI:60240"/>
    </ligand>
</feature>
<evidence type="ECO:0000256" key="13">
    <source>
        <dbReference type="PIRNR" id="PIRNR001461"/>
    </source>
</evidence>
<organism evidence="17 19">
    <name type="scientific">Smittium culicis</name>
    <dbReference type="NCBI Taxonomy" id="133412"/>
    <lineage>
        <taxon>Eukaryota</taxon>
        <taxon>Fungi</taxon>
        <taxon>Fungi incertae sedis</taxon>
        <taxon>Zoopagomycota</taxon>
        <taxon>Kickxellomycotina</taxon>
        <taxon>Harpellomycetes</taxon>
        <taxon>Harpellales</taxon>
        <taxon>Legeriomycetaceae</taxon>
        <taxon>Smittium</taxon>
    </lineage>
</organism>
<comment type="similarity">
    <text evidence="7 13">Belongs to the ribulose-phosphate 3-epimerase family.</text>
</comment>
<reference evidence="17 19" key="1">
    <citation type="submission" date="2017-01" db="EMBL/GenBank/DDBJ databases">
        <authorList>
            <person name="Mah S.A."/>
            <person name="Swanson W.J."/>
            <person name="Moy G.W."/>
            <person name="Vacquier V.D."/>
        </authorList>
    </citation>
    <scope>NUCLEOTIDE SEQUENCE [LARGE SCALE GENOMIC DNA]</scope>
    <source>
        <strain evidence="17 19">GSMNP</strain>
    </source>
</reference>
<keyword evidence="13" id="KW-0119">Carbohydrate metabolism</keyword>
<dbReference type="OrthoDB" id="1927044at2759"/>
<keyword evidence="15" id="KW-0862">Zinc</keyword>
<evidence type="ECO:0000256" key="4">
    <source>
        <dbReference type="ARBA" id="ARBA00001947"/>
    </source>
</evidence>
<evidence type="ECO:0000256" key="9">
    <source>
        <dbReference type="ARBA" id="ARBA00013920"/>
    </source>
</evidence>
<dbReference type="UniPathway" id="UPA00115">
    <property type="reaction ID" value="UER00411"/>
</dbReference>
<dbReference type="HAMAP" id="MF_02227">
    <property type="entry name" value="RPE"/>
    <property type="match status" value="1"/>
</dbReference>
<evidence type="ECO:0000256" key="14">
    <source>
        <dbReference type="PIRSR" id="PIRSR001461-1"/>
    </source>
</evidence>
<dbReference type="EMBL" id="LSSN01005560">
    <property type="protein sequence ID" value="OMJ09131.1"/>
    <property type="molecule type" value="Genomic_DNA"/>
</dbReference>
<dbReference type="GO" id="GO:0004750">
    <property type="term" value="F:D-ribulose-phosphate 3-epimerase activity"/>
    <property type="evidence" value="ECO:0007669"/>
    <property type="project" value="UniProtKB-EC"/>
</dbReference>
<gene>
    <name evidence="17" type="ORF">AYI70_g11104</name>
    <name evidence="18" type="ORF">AYI70_g2473</name>
</gene>
<evidence type="ECO:0000313" key="18">
    <source>
        <dbReference type="EMBL" id="OMJ23094.1"/>
    </source>
</evidence>
<feature type="active site" description="Proton donor" evidence="14">
    <location>
        <position position="178"/>
    </location>
</feature>
<dbReference type="InterPro" id="IPR026019">
    <property type="entry name" value="Ribul_P_3_epim"/>
</dbReference>
<keyword evidence="11 13" id="KW-0413">Isomerase</keyword>
<evidence type="ECO:0000256" key="8">
    <source>
        <dbReference type="ARBA" id="ARBA00013188"/>
    </source>
</evidence>
<protein>
    <recommendedName>
        <fullName evidence="9 13">Ribulose-phosphate 3-epimerase</fullName>
        <ecNumber evidence="8 13">5.1.3.1</ecNumber>
    </recommendedName>
</protein>
<name>A0A1R1X3E1_9FUNG</name>
<feature type="binding site" evidence="15">
    <location>
        <position position="73"/>
    </location>
    <ligand>
        <name>a divalent metal cation</name>
        <dbReference type="ChEBI" id="CHEBI:60240"/>
    </ligand>
</feature>
<dbReference type="EC" id="5.1.3.1" evidence="8 13"/>
<evidence type="ECO:0000256" key="11">
    <source>
        <dbReference type="ARBA" id="ARBA00023235"/>
    </source>
</evidence>
<dbReference type="AlphaFoldDB" id="A0A1R1X3E1"/>
<dbReference type="InterPro" id="IPR011060">
    <property type="entry name" value="RibuloseP-bd_barrel"/>
</dbReference>
<feature type="binding site" evidence="16">
    <location>
        <position position="180"/>
    </location>
    <ligand>
        <name>substrate</name>
    </ligand>
</feature>
<evidence type="ECO:0000256" key="3">
    <source>
        <dbReference type="ARBA" id="ARBA00001941"/>
    </source>
</evidence>
<evidence type="ECO:0000256" key="15">
    <source>
        <dbReference type="PIRSR" id="PIRSR001461-2"/>
    </source>
</evidence>
<dbReference type="STRING" id="133412.A0A1R1X3E1"/>
<evidence type="ECO:0000256" key="5">
    <source>
        <dbReference type="ARBA" id="ARBA00001954"/>
    </source>
</evidence>
<feature type="binding site" evidence="16">
    <location>
        <begin position="149"/>
        <end position="152"/>
    </location>
    <ligand>
        <name>substrate</name>
    </ligand>
</feature>
<dbReference type="EMBL" id="LSSN01000607">
    <property type="protein sequence ID" value="OMJ23094.1"/>
    <property type="molecule type" value="Genomic_DNA"/>
</dbReference>
<comment type="caution">
    <text evidence="17">The sequence shown here is derived from an EMBL/GenBank/DDBJ whole genome shotgun (WGS) entry which is preliminary data.</text>
</comment>
<comment type="cofactor">
    <cofactor evidence="2">
        <name>Mn(2+)</name>
        <dbReference type="ChEBI" id="CHEBI:29035"/>
    </cofactor>
</comment>
<keyword evidence="10 15" id="KW-0479">Metal-binding</keyword>
<dbReference type="NCBIfam" id="NF004076">
    <property type="entry name" value="PRK05581.1-4"/>
    <property type="match status" value="1"/>
</dbReference>
<feature type="binding site" evidence="16">
    <location>
        <position position="73"/>
    </location>
    <ligand>
        <name>substrate</name>
    </ligand>
</feature>
<evidence type="ECO:0000256" key="7">
    <source>
        <dbReference type="ARBA" id="ARBA00009541"/>
    </source>
</evidence>
<feature type="binding site" evidence="16">
    <location>
        <position position="15"/>
    </location>
    <ligand>
        <name>substrate</name>
    </ligand>
</feature>
<dbReference type="GO" id="GO:0006098">
    <property type="term" value="P:pentose-phosphate shunt"/>
    <property type="evidence" value="ECO:0007669"/>
    <property type="project" value="UniProtKB-UniPathway"/>
</dbReference>
<feature type="binding site" evidence="16">
    <location>
        <begin position="200"/>
        <end position="201"/>
    </location>
    <ligand>
        <name>substrate</name>
    </ligand>
</feature>
<dbReference type="InterPro" id="IPR013785">
    <property type="entry name" value="Aldolase_TIM"/>
</dbReference>
<keyword evidence="12 15" id="KW-0170">Cobalt</keyword>
<comment type="cofactor">
    <cofactor evidence="3">
        <name>Co(2+)</name>
        <dbReference type="ChEBI" id="CHEBI:48828"/>
    </cofactor>
</comment>
<comment type="cofactor">
    <cofactor evidence="4">
        <name>Zn(2+)</name>
        <dbReference type="ChEBI" id="CHEBI:29105"/>
    </cofactor>
</comment>
<feature type="binding site" evidence="15">
    <location>
        <position position="40"/>
    </location>
    <ligand>
        <name>a divalent metal cation</name>
        <dbReference type="ChEBI" id="CHEBI:60240"/>
    </ligand>
</feature>
<dbReference type="SUPFAM" id="SSF51366">
    <property type="entry name" value="Ribulose-phoshate binding barrel"/>
    <property type="match status" value="1"/>
</dbReference>
<evidence type="ECO:0000313" key="19">
    <source>
        <dbReference type="Proteomes" id="UP000187283"/>
    </source>
</evidence>
<comment type="catalytic activity">
    <reaction evidence="1 13">
        <text>D-ribulose 5-phosphate = D-xylulose 5-phosphate</text>
        <dbReference type="Rhea" id="RHEA:13677"/>
        <dbReference type="ChEBI" id="CHEBI:57737"/>
        <dbReference type="ChEBI" id="CHEBI:58121"/>
        <dbReference type="EC" id="5.1.3.1"/>
    </reaction>
</comment>
<sequence length="228" mass="25010">MRIMSKLLKVKIAPSLLAGDFAQLAQECQRMISYGADYLHMDVMDGHFVPNLTLGAPIIKSLRPHTKGFLDCHLMVTNPEQWVDEFAKSGADLYCFHIEATQDADALINRIHDLKMRACISIKPNTPVEQVLPYCSKLDQVLIMTVEPGFGGQKFMAQTMSKVSAIRKQFPELDIEVDGGIDLTNVGIASGAGANVFVAGSSIFNSVSPKDTIAELRRIAEENLNTAL</sequence>
<evidence type="ECO:0000256" key="1">
    <source>
        <dbReference type="ARBA" id="ARBA00001782"/>
    </source>
</evidence>
<comment type="cofactor">
    <cofactor evidence="15">
        <name>a divalent metal cation</name>
        <dbReference type="ChEBI" id="CHEBI:60240"/>
    </cofactor>
    <text evidence="15">Binds 1 divalent metal cation per subunit.</text>
</comment>
<evidence type="ECO:0000256" key="2">
    <source>
        <dbReference type="ARBA" id="ARBA00001936"/>
    </source>
</evidence>
<comment type="cofactor">
    <cofactor evidence="5">
        <name>Fe(2+)</name>
        <dbReference type="ChEBI" id="CHEBI:29033"/>
    </cofactor>
</comment>
<dbReference type="CDD" id="cd00429">
    <property type="entry name" value="RPE"/>
    <property type="match status" value="1"/>
</dbReference>
<feature type="active site" description="Proton acceptor" evidence="14">
    <location>
        <position position="42"/>
    </location>
</feature>
<evidence type="ECO:0000256" key="16">
    <source>
        <dbReference type="PIRSR" id="PIRSR001461-3"/>
    </source>
</evidence>
<proteinExistence type="inferred from homology"/>
<evidence type="ECO:0000256" key="10">
    <source>
        <dbReference type="ARBA" id="ARBA00022723"/>
    </source>
</evidence>
<evidence type="ECO:0000256" key="12">
    <source>
        <dbReference type="ARBA" id="ARBA00023285"/>
    </source>
</evidence>
<evidence type="ECO:0000256" key="6">
    <source>
        <dbReference type="ARBA" id="ARBA00005016"/>
    </source>
</evidence>
<dbReference type="GO" id="GO:0046872">
    <property type="term" value="F:metal ion binding"/>
    <property type="evidence" value="ECO:0007669"/>
    <property type="project" value="UniProtKB-KW"/>
</dbReference>
<comment type="pathway">
    <text evidence="6">Carbohydrate degradation; pentose phosphate pathway; D-xylulose 5-phosphate from D-ribulose 5-phosphate (non-oxidative stage): step 1/1.</text>
</comment>